<keyword evidence="4" id="KW-0804">Transcription</keyword>
<comment type="caution">
    <text evidence="7">The sequence shown here is derived from an EMBL/GenBank/DDBJ whole genome shotgun (WGS) entry which is preliminary data.</text>
</comment>
<dbReference type="SUPFAM" id="SSF48498">
    <property type="entry name" value="Tetracyclin repressor-like, C-terminal domain"/>
    <property type="match status" value="1"/>
</dbReference>
<dbReference type="InterPro" id="IPR036271">
    <property type="entry name" value="Tet_transcr_reg_TetR-rel_C_sf"/>
</dbReference>
<proteinExistence type="predicted"/>
<dbReference type="InterPro" id="IPR003012">
    <property type="entry name" value="Tet_transcr_reg_TetR"/>
</dbReference>
<accession>A0ABU2LHW0</accession>
<keyword evidence="8" id="KW-1185">Reference proteome</keyword>
<dbReference type="Gene3D" id="1.10.10.60">
    <property type="entry name" value="Homeodomain-like"/>
    <property type="match status" value="1"/>
</dbReference>
<dbReference type="Pfam" id="PF02909">
    <property type="entry name" value="TetR_C_1"/>
    <property type="match status" value="1"/>
</dbReference>
<keyword evidence="1" id="KW-0678">Repressor</keyword>
<reference evidence="8" key="1">
    <citation type="submission" date="2023-07" db="EMBL/GenBank/DDBJ databases">
        <title>30 novel species of actinomycetes from the DSMZ collection.</title>
        <authorList>
            <person name="Nouioui I."/>
        </authorList>
    </citation>
    <scope>NUCLEOTIDE SEQUENCE [LARGE SCALE GENOMIC DNA]</scope>
    <source>
        <strain evidence="8">DSM 44918</strain>
    </source>
</reference>
<dbReference type="RefSeq" id="WP_311595006.1">
    <property type="nucleotide sequence ID" value="NZ_JAVREM010000002.1"/>
</dbReference>
<gene>
    <name evidence="7" type="ORF">RNC47_02325</name>
</gene>
<sequence>MTTESLWLREEDDRPPRPRLSRERIVAAAVALLDAEGVAGFSMRRLAARLDAGTMSLYGHVGSREDVLDLALDAVFDEIPLPAPGSPWRAVLTEQLVESRRTMRRHPWVPELRATRPLLGPIALAHSECFYAALAGAGLTGPGLIAAVNALTSYAHGHSAAENVWRATVRAPEREAALRRRVQHHLTRHADRYPTLAAHAQVEYADFDGSFELGLDLVLDGIEARLPPVT</sequence>
<protein>
    <submittedName>
        <fullName evidence="7">TetR/AcrR family transcriptional regulator C-terminal domain-containing protein</fullName>
    </submittedName>
</protein>
<dbReference type="PANTHER" id="PTHR30055">
    <property type="entry name" value="HTH-TYPE TRANSCRIPTIONAL REGULATOR RUTR"/>
    <property type="match status" value="1"/>
</dbReference>
<feature type="domain" description="HTH tetR-type" evidence="6">
    <location>
        <begin position="19"/>
        <end position="79"/>
    </location>
</feature>
<dbReference type="InterPro" id="IPR050109">
    <property type="entry name" value="HTH-type_TetR-like_transc_reg"/>
</dbReference>
<dbReference type="EMBL" id="JAVREM010000002">
    <property type="protein sequence ID" value="MDT0317171.1"/>
    <property type="molecule type" value="Genomic_DNA"/>
</dbReference>
<evidence type="ECO:0000256" key="4">
    <source>
        <dbReference type="ARBA" id="ARBA00023163"/>
    </source>
</evidence>
<dbReference type="PANTHER" id="PTHR30055:SF151">
    <property type="entry name" value="TRANSCRIPTIONAL REGULATORY PROTEIN"/>
    <property type="match status" value="1"/>
</dbReference>
<dbReference type="InterPro" id="IPR001647">
    <property type="entry name" value="HTH_TetR"/>
</dbReference>
<evidence type="ECO:0000256" key="3">
    <source>
        <dbReference type="ARBA" id="ARBA00023125"/>
    </source>
</evidence>
<dbReference type="InterPro" id="IPR009057">
    <property type="entry name" value="Homeodomain-like_sf"/>
</dbReference>
<dbReference type="PRINTS" id="PR00400">
    <property type="entry name" value="TETREPRESSOR"/>
</dbReference>
<name>A0ABU2LHW0_9ACTN</name>
<dbReference type="Proteomes" id="UP001183420">
    <property type="component" value="Unassembled WGS sequence"/>
</dbReference>
<feature type="DNA-binding region" description="H-T-H motif" evidence="5">
    <location>
        <begin position="42"/>
        <end position="61"/>
    </location>
</feature>
<dbReference type="Pfam" id="PF00440">
    <property type="entry name" value="TetR_N"/>
    <property type="match status" value="1"/>
</dbReference>
<evidence type="ECO:0000313" key="7">
    <source>
        <dbReference type="EMBL" id="MDT0317171.1"/>
    </source>
</evidence>
<keyword evidence="3 5" id="KW-0238">DNA-binding</keyword>
<organism evidence="7 8">
    <name type="scientific">Streptomyces millisiae</name>
    <dbReference type="NCBI Taxonomy" id="3075542"/>
    <lineage>
        <taxon>Bacteria</taxon>
        <taxon>Bacillati</taxon>
        <taxon>Actinomycetota</taxon>
        <taxon>Actinomycetes</taxon>
        <taxon>Kitasatosporales</taxon>
        <taxon>Streptomycetaceae</taxon>
        <taxon>Streptomyces</taxon>
    </lineage>
</organism>
<keyword evidence="2" id="KW-0805">Transcription regulation</keyword>
<dbReference type="InterPro" id="IPR004111">
    <property type="entry name" value="Repressor_TetR_C"/>
</dbReference>
<dbReference type="SUPFAM" id="SSF46689">
    <property type="entry name" value="Homeodomain-like"/>
    <property type="match status" value="1"/>
</dbReference>
<evidence type="ECO:0000313" key="8">
    <source>
        <dbReference type="Proteomes" id="UP001183420"/>
    </source>
</evidence>
<evidence type="ECO:0000256" key="2">
    <source>
        <dbReference type="ARBA" id="ARBA00023015"/>
    </source>
</evidence>
<dbReference type="Gene3D" id="1.10.357.10">
    <property type="entry name" value="Tetracycline Repressor, domain 2"/>
    <property type="match status" value="1"/>
</dbReference>
<evidence type="ECO:0000256" key="1">
    <source>
        <dbReference type="ARBA" id="ARBA00022491"/>
    </source>
</evidence>
<evidence type="ECO:0000256" key="5">
    <source>
        <dbReference type="PROSITE-ProRule" id="PRU00335"/>
    </source>
</evidence>
<evidence type="ECO:0000259" key="6">
    <source>
        <dbReference type="PROSITE" id="PS50977"/>
    </source>
</evidence>
<dbReference type="PROSITE" id="PS50977">
    <property type="entry name" value="HTH_TETR_2"/>
    <property type="match status" value="1"/>
</dbReference>